<protein>
    <submittedName>
        <fullName evidence="5">Unannotated protein</fullName>
    </submittedName>
</protein>
<name>A0A6J7KGZ8_9ZZZZ</name>
<evidence type="ECO:0000259" key="4">
    <source>
        <dbReference type="Pfam" id="PF13193"/>
    </source>
</evidence>
<dbReference type="InterPro" id="IPR045851">
    <property type="entry name" value="AMP-bd_C_sf"/>
</dbReference>
<evidence type="ECO:0000256" key="2">
    <source>
        <dbReference type="ARBA" id="ARBA00022598"/>
    </source>
</evidence>
<evidence type="ECO:0000256" key="1">
    <source>
        <dbReference type="ARBA" id="ARBA00006432"/>
    </source>
</evidence>
<dbReference type="SUPFAM" id="SSF56801">
    <property type="entry name" value="Acetyl-CoA synthetase-like"/>
    <property type="match status" value="1"/>
</dbReference>
<dbReference type="Gene3D" id="3.30.300.30">
    <property type="match status" value="1"/>
</dbReference>
<dbReference type="InterPro" id="IPR025110">
    <property type="entry name" value="AMP-bd_C"/>
</dbReference>
<feature type="domain" description="AMP-binding enzyme C-terminal" evidence="4">
    <location>
        <begin position="451"/>
        <end position="526"/>
    </location>
</feature>
<dbReference type="Gene3D" id="3.40.50.12780">
    <property type="entry name" value="N-terminal domain of ligase-like"/>
    <property type="match status" value="1"/>
</dbReference>
<gene>
    <name evidence="5" type="ORF">UFOPK3564_03696</name>
</gene>
<dbReference type="InterPro" id="IPR020845">
    <property type="entry name" value="AMP-binding_CS"/>
</dbReference>
<feature type="domain" description="AMP-dependent synthetase/ligase" evidence="3">
    <location>
        <begin position="32"/>
        <end position="401"/>
    </location>
</feature>
<dbReference type="InterPro" id="IPR050237">
    <property type="entry name" value="ATP-dep_AMP-bd_enzyme"/>
</dbReference>
<evidence type="ECO:0000259" key="3">
    <source>
        <dbReference type="Pfam" id="PF00501"/>
    </source>
</evidence>
<dbReference type="FunFam" id="3.30.300.30:FF:000008">
    <property type="entry name" value="2,3-dihydroxybenzoate-AMP ligase"/>
    <property type="match status" value="1"/>
</dbReference>
<dbReference type="NCBIfam" id="NF006182">
    <property type="entry name" value="PRK08316.1"/>
    <property type="match status" value="1"/>
</dbReference>
<accession>A0A6J7KGZ8</accession>
<dbReference type="InterPro" id="IPR042099">
    <property type="entry name" value="ANL_N_sf"/>
</dbReference>
<reference evidence="5" key="1">
    <citation type="submission" date="2020-05" db="EMBL/GenBank/DDBJ databases">
        <authorList>
            <person name="Chiriac C."/>
            <person name="Salcher M."/>
            <person name="Ghai R."/>
            <person name="Kavagutti S V."/>
        </authorList>
    </citation>
    <scope>NUCLEOTIDE SEQUENCE</scope>
</reference>
<dbReference type="AlphaFoldDB" id="A0A6J7KGZ8"/>
<dbReference type="InterPro" id="IPR000873">
    <property type="entry name" value="AMP-dep_synth/lig_dom"/>
</dbReference>
<dbReference type="Pfam" id="PF13193">
    <property type="entry name" value="AMP-binding_C"/>
    <property type="match status" value="1"/>
</dbReference>
<keyword evidence="2" id="KW-0436">Ligase</keyword>
<evidence type="ECO:0000313" key="5">
    <source>
        <dbReference type="EMBL" id="CAB4954837.1"/>
    </source>
</evidence>
<dbReference type="EMBL" id="CAFBMK010000386">
    <property type="protein sequence ID" value="CAB4954837.1"/>
    <property type="molecule type" value="Genomic_DNA"/>
</dbReference>
<dbReference type="Pfam" id="PF00501">
    <property type="entry name" value="AMP-binding"/>
    <property type="match status" value="1"/>
</dbReference>
<dbReference type="PROSITE" id="PS00455">
    <property type="entry name" value="AMP_BINDING"/>
    <property type="match status" value="1"/>
</dbReference>
<sequence length="548" mass="58374">MSSPAAPTTAASSSLEDTVARARRQTLGDLLHRSARRFPDRTAVQEAGVAAPRSRTFAALDADADRIASALAARGIGPGDRVALLARNGLPYVQAIFGVARAGAVLVPVNFMLGGAEVGYVLQHSGAVGLLAQDALLAAADEAVEVADAADRLRVRAVIDADGDRDAWEPFDALLEDGEPWPDDLVIASDAPAQVMYTSGTESRPKGAVLSNEALVANYSTCMVDGEMAAADVQVHALPLFHVAQQHVFLVPAIQLGMTSVVLPAPDPATVLATIEEHRATTFFAPPTVWIGLLRHPDFDTRDLSSLVKGYYGAAIMPVEVLKELSRRRPELRLWNFYGQTEMAPLSTVLRPEDQLRKAGSAGRAALNVEARVAAPDGSAVAVGEIGEIVLRSPHAIHGYLDAPDRTAAAFGGGWFHSGDLGVMDEDGYITVVDRIKDMIKTGGENVASREVEEAIYGHDAVAEVAVIGLSHPEWIECVVAVVVPRDGASVDVEELRVHCRERLAGFKVPKAFRVVDALPKNASGKILKRDLRERFADVADEVEGPRG</sequence>
<dbReference type="GO" id="GO:0016878">
    <property type="term" value="F:acid-thiol ligase activity"/>
    <property type="evidence" value="ECO:0007669"/>
    <property type="project" value="UniProtKB-ARBA"/>
</dbReference>
<comment type="similarity">
    <text evidence="1">Belongs to the ATP-dependent AMP-binding enzyme family.</text>
</comment>
<dbReference type="PANTHER" id="PTHR43767">
    <property type="entry name" value="LONG-CHAIN-FATTY-ACID--COA LIGASE"/>
    <property type="match status" value="1"/>
</dbReference>
<proteinExistence type="inferred from homology"/>
<dbReference type="CDD" id="cd17631">
    <property type="entry name" value="FACL_FadD13-like"/>
    <property type="match status" value="1"/>
</dbReference>
<dbReference type="PANTHER" id="PTHR43767:SF1">
    <property type="entry name" value="NONRIBOSOMAL PEPTIDE SYNTHASE PES1 (EUROFUNG)-RELATED"/>
    <property type="match status" value="1"/>
</dbReference>
<organism evidence="5">
    <name type="scientific">freshwater metagenome</name>
    <dbReference type="NCBI Taxonomy" id="449393"/>
    <lineage>
        <taxon>unclassified sequences</taxon>
        <taxon>metagenomes</taxon>
        <taxon>ecological metagenomes</taxon>
    </lineage>
</organism>